<gene>
    <name evidence="3" type="ORF">B5F24_15400</name>
    <name evidence="2" type="ORF">B5F97_05865</name>
</gene>
<dbReference type="SUPFAM" id="SSF53448">
    <property type="entry name" value="Nucleotide-diphospho-sugar transferases"/>
    <property type="match status" value="1"/>
</dbReference>
<dbReference type="InterPro" id="IPR029044">
    <property type="entry name" value="Nucleotide-diphossugar_trans"/>
</dbReference>
<protein>
    <submittedName>
        <fullName evidence="2">Glycosyl transferase</fullName>
    </submittedName>
</protein>
<comment type="caution">
    <text evidence="2">The sequence shown here is derived from an EMBL/GenBank/DDBJ whole genome shotgun (WGS) entry which is preliminary data.</text>
</comment>
<dbReference type="Pfam" id="PF00535">
    <property type="entry name" value="Glycos_transf_2"/>
    <property type="match status" value="1"/>
</dbReference>
<reference evidence="2" key="2">
    <citation type="journal article" date="2018" name="BMC Genomics">
        <title>Whole genome sequencing and function prediction of 133 gut anaerobes isolated from chicken caecum in pure cultures.</title>
        <authorList>
            <person name="Medvecky M."/>
            <person name="Cejkova D."/>
            <person name="Polansky O."/>
            <person name="Karasova D."/>
            <person name="Kubasova T."/>
            <person name="Cizek A."/>
            <person name="Rychlik I."/>
        </authorList>
    </citation>
    <scope>NUCLEOTIDE SEQUENCE</scope>
    <source>
        <strain evidence="3">An189</strain>
        <strain evidence="2">An43</strain>
    </source>
</reference>
<evidence type="ECO:0000259" key="1">
    <source>
        <dbReference type="Pfam" id="PF00535"/>
    </source>
</evidence>
<dbReference type="InterPro" id="IPR001173">
    <property type="entry name" value="Glyco_trans_2-like"/>
</dbReference>
<dbReference type="CDD" id="cd06433">
    <property type="entry name" value="GT_2_WfgS_like"/>
    <property type="match status" value="1"/>
</dbReference>
<dbReference type="EMBL" id="NFKE01000015">
    <property type="protein sequence ID" value="OUP32090.1"/>
    <property type="molecule type" value="Genomic_DNA"/>
</dbReference>
<evidence type="ECO:0000313" key="5">
    <source>
        <dbReference type="Proteomes" id="UP000196587"/>
    </source>
</evidence>
<accession>A0A1Y3YZ68</accession>
<dbReference type="GO" id="GO:0016758">
    <property type="term" value="F:hexosyltransferase activity"/>
    <property type="evidence" value="ECO:0007669"/>
    <property type="project" value="UniProtKB-ARBA"/>
</dbReference>
<dbReference type="AlphaFoldDB" id="A0A1Y3YZ68"/>
<keyword evidence="2" id="KW-0808">Transferase</keyword>
<dbReference type="PANTHER" id="PTHR22916:SF3">
    <property type="entry name" value="UDP-GLCNAC:BETAGAL BETA-1,3-N-ACETYLGLUCOSAMINYLTRANSFERASE-LIKE PROTEIN 1"/>
    <property type="match status" value="1"/>
</dbReference>
<sequence>MKVSIITSCFNREATIGQAIESVLSQDYPDIEYIVVDGASKDGSLQVINRYKDRITRIISEPDKGMYEGINKGVQAATGDIIGLLHSDDFLFDRHVISDIVRKFSETGAELVYGNGLFVDFEHTDRPVRDWISGNYRKWKVKCGWLPLHPTVYIRREVMGRWGLYNENYKIAADTDLLVRYLYEADLRVEYLNKYIVRMRMGGLSTDSARRKQMWKEDVGIYRAHGFPGVPAKLMKMSWKVPQFIGARIKRIGAGR</sequence>
<dbReference type="Gene3D" id="3.90.550.10">
    <property type="entry name" value="Spore Coat Polysaccharide Biosynthesis Protein SpsA, Chain A"/>
    <property type="match status" value="1"/>
</dbReference>
<evidence type="ECO:0000313" key="2">
    <source>
        <dbReference type="EMBL" id="OUO01749.1"/>
    </source>
</evidence>
<dbReference type="RefSeq" id="WP_087413454.1">
    <property type="nucleotide sequence ID" value="NZ_CALIXP010000068.1"/>
</dbReference>
<dbReference type="Proteomes" id="UP000195386">
    <property type="component" value="Unassembled WGS sequence"/>
</dbReference>
<proteinExistence type="predicted"/>
<evidence type="ECO:0000313" key="4">
    <source>
        <dbReference type="Proteomes" id="UP000195386"/>
    </source>
</evidence>
<feature type="domain" description="Glycosyltransferase 2-like" evidence="1">
    <location>
        <begin position="4"/>
        <end position="131"/>
    </location>
</feature>
<dbReference type="EMBL" id="NFII01000004">
    <property type="protein sequence ID" value="OUO01749.1"/>
    <property type="molecule type" value="Genomic_DNA"/>
</dbReference>
<dbReference type="Proteomes" id="UP000196587">
    <property type="component" value="Unassembled WGS sequence"/>
</dbReference>
<dbReference type="PANTHER" id="PTHR22916">
    <property type="entry name" value="GLYCOSYLTRANSFERASE"/>
    <property type="match status" value="1"/>
</dbReference>
<organism evidence="2 4">
    <name type="scientific">Bacteroides clarus</name>
    <dbReference type="NCBI Taxonomy" id="626929"/>
    <lineage>
        <taxon>Bacteria</taxon>
        <taxon>Pseudomonadati</taxon>
        <taxon>Bacteroidota</taxon>
        <taxon>Bacteroidia</taxon>
        <taxon>Bacteroidales</taxon>
        <taxon>Bacteroidaceae</taxon>
        <taxon>Bacteroides</taxon>
    </lineage>
</organism>
<name>A0A1Y3YZ68_9BACE</name>
<evidence type="ECO:0000313" key="3">
    <source>
        <dbReference type="EMBL" id="OUP32090.1"/>
    </source>
</evidence>
<reference evidence="4 5" key="1">
    <citation type="submission" date="2017-04" db="EMBL/GenBank/DDBJ databases">
        <title>Function of individual gut microbiota members based on whole genome sequencing of pure cultures obtained from chicken caecum.</title>
        <authorList>
            <person name="Medvecky M."/>
            <person name="Cejkova D."/>
            <person name="Polansky O."/>
            <person name="Karasova D."/>
            <person name="Kubasova T."/>
            <person name="Cizek A."/>
            <person name="Rychlik I."/>
        </authorList>
    </citation>
    <scope>NUCLEOTIDE SEQUENCE [LARGE SCALE GENOMIC DNA]</scope>
    <source>
        <strain evidence="5">An189</strain>
        <strain evidence="4">An43</strain>
    </source>
</reference>